<evidence type="ECO:0000256" key="3">
    <source>
        <dbReference type="SAM" id="MobiDB-lite"/>
    </source>
</evidence>
<dbReference type="HOGENOM" id="CLU_290890_0_0_1"/>
<sequence length="1051" mass="119281">MWSYKQSDTTQYIPCRTMSSDEEDQAHTPRPLPPHRPVTRKQRQQSAVPLVLPLLPNQSSFEIESDAQNTSLPPPSGWSRRQDNSKRAAERHTRNGKIQRTFREKTREKFTTPMSLRKDEVPRFNGNNDRKSRTVYTSRFPQIAGSKAKEKKIKNPANYNGEAPEKAIVIKNSNVTLHGQQTIISPRPNGKTQQKRRFLNDLQSRLAILQEETQSQLEERKTLFQVFIETRAYMKAKETLLKNKFLLIKSKPGDGASSMAMKLLYDLTDKHDWMTPLCILEVTDFDEAIGENNSAILIDGLFDLDSVSLEYKKEWIEKLQRLASALQVNKRNNYVIITMPEDSYGYLPNCLFESKLFQSALIDISHGDYNLTFEEKKLFLNMYVVPFFILDNTQGVDLINSALPFGFPKCCEIFYNNCSLHKDPLCFFRDPQIFIQSVLELIQKVEPSRLAPLALVLLGNGALSERQLYSIISKRNTVLWRTFEDHYEVLVCERKDIKCLIHRAKGTFLQLDRVTNQWTFTHPAVQKAVVCLLGRIDLKPVIKTCELSLLPKMRTGSDLCRFKDDVLLEHRCYKALSKQICNSLSKREEETLEVLSKMSVWEENKFVEYFAQFLRGNKWEDTFLLQDASNKGIIEYAMTNGNIRVVEHMLSIADKIGQRKSLLDKSCENNLTLAMILLNKNVRPDIETVQSGIKSKNTTILREILIRLGKNFDQFARIQSKLADDFSYDVTIADEACFSGDEKVVDTVIENFPKLVSCTKESSFLILLKAAITGGNRQIVNRMVEIGVDDRSTTGQDQTQKNSVVFYIACKNGETEVAKYFGNGDVSLFTSRDKHNYTPLHSVACGGTKDLAEYLIHGGADPYAITTKKATALHLSCASGNLDITAFLIDSYPALVEMEDNKKATPVHYATRGGSIEIITLLVEKHANLAKVTTKRETVLHVSCHRGYLDVARLVVARCPELASAATADGYTALHFACTTDDLDLVRFLVEDLHLDPLQRTNDGTNSIQLATGYGVREYLERICVSQSFASIGRFQCDSDDDNVSEEIERH</sequence>
<accession>K1Q4G5</accession>
<dbReference type="InterPro" id="IPR036770">
    <property type="entry name" value="Ankyrin_rpt-contain_sf"/>
</dbReference>
<reference evidence="5" key="1">
    <citation type="journal article" date="2012" name="Nature">
        <title>The oyster genome reveals stress adaptation and complexity of shell formation.</title>
        <authorList>
            <person name="Zhang G."/>
            <person name="Fang X."/>
            <person name="Guo X."/>
            <person name="Li L."/>
            <person name="Luo R."/>
            <person name="Xu F."/>
            <person name="Yang P."/>
            <person name="Zhang L."/>
            <person name="Wang X."/>
            <person name="Qi H."/>
            <person name="Xiong Z."/>
            <person name="Que H."/>
            <person name="Xie Y."/>
            <person name="Holland P.W."/>
            <person name="Paps J."/>
            <person name="Zhu Y."/>
            <person name="Wu F."/>
            <person name="Chen Y."/>
            <person name="Wang J."/>
            <person name="Peng C."/>
            <person name="Meng J."/>
            <person name="Yang L."/>
            <person name="Liu J."/>
            <person name="Wen B."/>
            <person name="Zhang N."/>
            <person name="Huang Z."/>
            <person name="Zhu Q."/>
            <person name="Feng Y."/>
            <person name="Mount A."/>
            <person name="Hedgecock D."/>
            <person name="Xu Z."/>
            <person name="Liu Y."/>
            <person name="Domazet-Loso T."/>
            <person name="Du Y."/>
            <person name="Sun X."/>
            <person name="Zhang S."/>
            <person name="Liu B."/>
            <person name="Cheng P."/>
            <person name="Jiang X."/>
            <person name="Li J."/>
            <person name="Fan D."/>
            <person name="Wang W."/>
            <person name="Fu W."/>
            <person name="Wang T."/>
            <person name="Wang B."/>
            <person name="Zhang J."/>
            <person name="Peng Z."/>
            <person name="Li Y."/>
            <person name="Li N."/>
            <person name="Wang J."/>
            <person name="Chen M."/>
            <person name="He Y."/>
            <person name="Tan F."/>
            <person name="Song X."/>
            <person name="Zheng Q."/>
            <person name="Huang R."/>
            <person name="Yang H."/>
            <person name="Du X."/>
            <person name="Chen L."/>
            <person name="Yang M."/>
            <person name="Gaffney P.M."/>
            <person name="Wang S."/>
            <person name="Luo L."/>
            <person name="She Z."/>
            <person name="Ming Y."/>
            <person name="Huang W."/>
            <person name="Zhang S."/>
            <person name="Huang B."/>
            <person name="Zhang Y."/>
            <person name="Qu T."/>
            <person name="Ni P."/>
            <person name="Miao G."/>
            <person name="Wang J."/>
            <person name="Wang Q."/>
            <person name="Steinberg C.E."/>
            <person name="Wang H."/>
            <person name="Li N."/>
            <person name="Qian L."/>
            <person name="Zhang G."/>
            <person name="Li Y."/>
            <person name="Yang H."/>
            <person name="Liu X."/>
            <person name="Wang J."/>
            <person name="Yin Y."/>
            <person name="Wang J."/>
        </authorList>
    </citation>
    <scope>NUCLEOTIDE SEQUENCE [LARGE SCALE GENOMIC DNA]</scope>
    <source>
        <strain evidence="5">05x7-T-G4-1.051#20</strain>
    </source>
</reference>
<dbReference type="EMBL" id="JH816470">
    <property type="protein sequence ID" value="EKC23755.1"/>
    <property type="molecule type" value="Genomic_DNA"/>
</dbReference>
<feature type="domain" description="Novel STAND NTPase 3" evidence="4">
    <location>
        <begin position="227"/>
        <end position="377"/>
    </location>
</feature>
<keyword evidence="2" id="KW-0040">ANK repeat</keyword>
<dbReference type="InParanoid" id="K1Q4G5"/>
<protein>
    <submittedName>
        <fullName evidence="5">Ankyrin-3</fullName>
    </submittedName>
</protein>
<evidence type="ECO:0000256" key="2">
    <source>
        <dbReference type="ARBA" id="ARBA00023043"/>
    </source>
</evidence>
<feature type="compositionally biased region" description="Basic and acidic residues" evidence="3">
    <location>
        <begin position="80"/>
        <end position="93"/>
    </location>
</feature>
<dbReference type="Pfam" id="PF12796">
    <property type="entry name" value="Ank_2"/>
    <property type="match status" value="2"/>
</dbReference>
<dbReference type="Gene3D" id="1.25.40.20">
    <property type="entry name" value="Ankyrin repeat-containing domain"/>
    <property type="match status" value="1"/>
</dbReference>
<dbReference type="PROSITE" id="PS50297">
    <property type="entry name" value="ANK_REP_REGION"/>
    <property type="match status" value="3"/>
</dbReference>
<evidence type="ECO:0000256" key="1">
    <source>
        <dbReference type="ARBA" id="ARBA00022737"/>
    </source>
</evidence>
<gene>
    <name evidence="5" type="ORF">CGI_10021913</name>
</gene>
<dbReference type="SMART" id="SM00248">
    <property type="entry name" value="ANK"/>
    <property type="match status" value="8"/>
</dbReference>
<dbReference type="GO" id="GO:0003723">
    <property type="term" value="F:RNA binding"/>
    <property type="evidence" value="ECO:0007669"/>
    <property type="project" value="TreeGrafter"/>
</dbReference>
<dbReference type="Pfam" id="PF20720">
    <property type="entry name" value="nSTAND3"/>
    <property type="match status" value="1"/>
</dbReference>
<dbReference type="PROSITE" id="PS50088">
    <property type="entry name" value="ANK_REPEAT"/>
    <property type="match status" value="3"/>
</dbReference>
<feature type="region of interest" description="Disordered" evidence="3">
    <location>
        <begin position="1"/>
        <end position="46"/>
    </location>
</feature>
<proteinExistence type="predicted"/>
<feature type="compositionally biased region" description="Polar residues" evidence="3">
    <location>
        <begin position="1"/>
        <end position="12"/>
    </location>
</feature>
<feature type="compositionally biased region" description="Polar residues" evidence="3">
    <location>
        <begin position="61"/>
        <end position="71"/>
    </location>
</feature>
<dbReference type="GO" id="GO:0004540">
    <property type="term" value="F:RNA nuclease activity"/>
    <property type="evidence" value="ECO:0007669"/>
    <property type="project" value="TreeGrafter"/>
</dbReference>
<dbReference type="PANTHER" id="PTHR24141">
    <property type="entry name" value="2-5A-DEPENDENT RIBONUCLEASE"/>
    <property type="match status" value="1"/>
</dbReference>
<dbReference type="AlphaFoldDB" id="K1Q4G5"/>
<dbReference type="SUPFAM" id="SSF48403">
    <property type="entry name" value="Ankyrin repeat"/>
    <property type="match status" value="1"/>
</dbReference>
<feature type="region of interest" description="Disordered" evidence="3">
    <location>
        <begin position="61"/>
        <end position="100"/>
    </location>
</feature>
<dbReference type="InterPro" id="IPR049050">
    <property type="entry name" value="nSTAND3"/>
</dbReference>
<keyword evidence="1" id="KW-0677">Repeat</keyword>
<evidence type="ECO:0000313" key="5">
    <source>
        <dbReference type="EMBL" id="EKC23755.1"/>
    </source>
</evidence>
<dbReference type="PANTHER" id="PTHR24141:SF1">
    <property type="entry name" value="2-5A-DEPENDENT RIBONUCLEASE"/>
    <property type="match status" value="1"/>
</dbReference>
<evidence type="ECO:0000259" key="4">
    <source>
        <dbReference type="Pfam" id="PF20720"/>
    </source>
</evidence>
<name>K1Q4G5_MAGGI</name>
<dbReference type="InterPro" id="IPR002110">
    <property type="entry name" value="Ankyrin_rpt"/>
</dbReference>
<organism evidence="5">
    <name type="scientific">Magallana gigas</name>
    <name type="common">Pacific oyster</name>
    <name type="synonym">Crassostrea gigas</name>
    <dbReference type="NCBI Taxonomy" id="29159"/>
    <lineage>
        <taxon>Eukaryota</taxon>
        <taxon>Metazoa</taxon>
        <taxon>Spiralia</taxon>
        <taxon>Lophotrochozoa</taxon>
        <taxon>Mollusca</taxon>
        <taxon>Bivalvia</taxon>
        <taxon>Autobranchia</taxon>
        <taxon>Pteriomorphia</taxon>
        <taxon>Ostreida</taxon>
        <taxon>Ostreoidea</taxon>
        <taxon>Ostreidae</taxon>
        <taxon>Magallana</taxon>
    </lineage>
</organism>
<dbReference type="GO" id="GO:0006396">
    <property type="term" value="P:RNA processing"/>
    <property type="evidence" value="ECO:0007669"/>
    <property type="project" value="TreeGrafter"/>
</dbReference>